<organism evidence="2 3">
    <name type="scientific">Bemisia tabaci</name>
    <name type="common">Sweetpotato whitefly</name>
    <name type="synonym">Aleurodes tabaci</name>
    <dbReference type="NCBI Taxonomy" id="7038"/>
    <lineage>
        <taxon>Eukaryota</taxon>
        <taxon>Metazoa</taxon>
        <taxon>Ecdysozoa</taxon>
        <taxon>Arthropoda</taxon>
        <taxon>Hexapoda</taxon>
        <taxon>Insecta</taxon>
        <taxon>Pterygota</taxon>
        <taxon>Neoptera</taxon>
        <taxon>Paraneoptera</taxon>
        <taxon>Hemiptera</taxon>
        <taxon>Sternorrhyncha</taxon>
        <taxon>Aleyrodoidea</taxon>
        <taxon>Aleyrodidae</taxon>
        <taxon>Aleyrodinae</taxon>
        <taxon>Bemisia</taxon>
    </lineage>
</organism>
<sequence length="748" mass="84919">MSGSFHCFLSKSGRKRRRKLNPLGDDAESSSESENEVPCSPPFDPEDLTLPGPSFQPVEETTSSPPISPDVLEHLDFDGGVQLFNPLSDESDVSSTTSEDAVSFDESIVDNIEPPDLVEPTDPCVRMEKFLTDWAFESNASHKQLSLLCQGLVDNHPECFLKLHRDARTYFKTPRGKLKTRDMGALNSSTPGRYFHISIIKQLITLLPLLPASVTVLKLIFYMDGLPLIKGGTNELWPILMKLILENIICKIMPVSLFYGPSKPADNVEFLDEFMEELKVLCTDGLEFNGTRYEVIVAGFGFDTPAKAFVLGIIYPNAYFSCPRCKIEGEDWQIATVRGQNVKISHKRVFLDTKCSERTDDEFRSRSDEKHRPVDRECPLVAIESLDMVRSIILDYQHLVLLGSMKYFMTLWFGTEPSQFKVSAGAKLRVCKGIRKFHSDVPCEFARQKPRELKVLSYWKATEFRFFLLYLGPILLKGVLDPLKYDHFLMLHLAIRILVSRKHCSDPQQVEYARSLLISFVESAPQIYSETIMVLNLHCHIHLADDIQYFQQFFPGCTLDTLSTFVADDFMQQMKKLSRAHSKKLEQVGLRIAEAFLSDYMQKKRVVHVTEDVKFKDIHNDGPLSLDCTDPQYRSIIFPSYKISTSRVADSCCILDSGSMEVEIMCIENVASHEQSKKEVVIGRIFKGLRDLYKLGDCNSSSYGIFSANHLSTDLEVRSVTQIMGKYVCFNDNDLDGFFLFPLIHTLG</sequence>
<evidence type="ECO:0008006" key="4">
    <source>
        <dbReference type="Google" id="ProtNLM"/>
    </source>
</evidence>
<evidence type="ECO:0000256" key="1">
    <source>
        <dbReference type="SAM" id="MobiDB-lite"/>
    </source>
</evidence>
<evidence type="ECO:0000313" key="3">
    <source>
        <dbReference type="Proteomes" id="UP001152759"/>
    </source>
</evidence>
<name>A0A9P0EY54_BEMTA</name>
<keyword evidence="3" id="KW-1185">Reference proteome</keyword>
<accession>A0A9P0EY54</accession>
<feature type="region of interest" description="Disordered" evidence="1">
    <location>
        <begin position="1"/>
        <end position="72"/>
    </location>
</feature>
<reference evidence="2" key="1">
    <citation type="submission" date="2021-12" db="EMBL/GenBank/DDBJ databases">
        <authorList>
            <person name="King R."/>
        </authorList>
    </citation>
    <scope>NUCLEOTIDE SEQUENCE</scope>
</reference>
<dbReference type="Proteomes" id="UP001152759">
    <property type="component" value="Chromosome 2"/>
</dbReference>
<dbReference type="PANTHER" id="PTHR33053:SF24">
    <property type="entry name" value="TRANSPOSASE DOMAIN-CONTAINING PROTEIN"/>
    <property type="match status" value="1"/>
</dbReference>
<dbReference type="EMBL" id="OU963863">
    <property type="protein sequence ID" value="CAH0384092.1"/>
    <property type="molecule type" value="Genomic_DNA"/>
</dbReference>
<proteinExistence type="predicted"/>
<evidence type="ECO:0000313" key="2">
    <source>
        <dbReference type="EMBL" id="CAH0384092.1"/>
    </source>
</evidence>
<feature type="compositionally biased region" description="Acidic residues" evidence="1">
    <location>
        <begin position="25"/>
        <end position="35"/>
    </location>
</feature>
<dbReference type="PANTHER" id="PTHR33053">
    <property type="entry name" value="PROTEIN, PUTATIVE-RELATED"/>
    <property type="match status" value="1"/>
</dbReference>
<gene>
    <name evidence="2" type="ORF">BEMITA_LOCUS3468</name>
</gene>
<dbReference type="AlphaFoldDB" id="A0A9P0EY54"/>
<protein>
    <recommendedName>
        <fullName evidence="4">Transposase domain-containing protein</fullName>
    </recommendedName>
</protein>